<reference evidence="2 3" key="1">
    <citation type="submission" date="2022-06" db="EMBL/GenBank/DDBJ databases">
        <authorList>
            <person name="Liu G."/>
        </authorList>
    </citation>
    <scope>NUCLEOTIDE SEQUENCE [LARGE SCALE GENOMIC DNA]</scope>
    <source>
        <strain evidence="2 3">E4</strain>
        <plasmid evidence="2 3">plas2</plasmid>
    </source>
</reference>
<organism evidence="2 3">
    <name type="scientific">Qipengyuania citrea</name>
    <dbReference type="NCBI Taxonomy" id="225971"/>
    <lineage>
        <taxon>Bacteria</taxon>
        <taxon>Pseudomonadati</taxon>
        <taxon>Pseudomonadota</taxon>
        <taxon>Alphaproteobacteria</taxon>
        <taxon>Sphingomonadales</taxon>
        <taxon>Erythrobacteraceae</taxon>
        <taxon>Qipengyuania</taxon>
    </lineage>
</organism>
<keyword evidence="2" id="KW-0614">Plasmid</keyword>
<geneLocation type="plasmid" evidence="2 3">
    <name>plas2</name>
</geneLocation>
<evidence type="ECO:0000313" key="3">
    <source>
        <dbReference type="Proteomes" id="UP001056619"/>
    </source>
</evidence>
<dbReference type="RefSeq" id="WP_301643332.1">
    <property type="nucleotide sequence ID" value="NZ_CP098496.1"/>
</dbReference>
<evidence type="ECO:0000313" key="2">
    <source>
        <dbReference type="EMBL" id="USA63260.1"/>
    </source>
</evidence>
<keyword evidence="1" id="KW-1133">Transmembrane helix</keyword>
<gene>
    <name evidence="2" type="ORF">NCF85_16890</name>
</gene>
<dbReference type="PANTHER" id="PTHR38468">
    <property type="entry name" value="SLL0939 PROTEIN"/>
    <property type="match status" value="1"/>
</dbReference>
<dbReference type="PANTHER" id="PTHR38468:SF1">
    <property type="entry name" value="SLL0939 PROTEIN"/>
    <property type="match status" value="1"/>
</dbReference>
<keyword evidence="1" id="KW-0472">Membrane</keyword>
<dbReference type="Pfam" id="PF07784">
    <property type="entry name" value="DUF1622"/>
    <property type="match status" value="1"/>
</dbReference>
<keyword evidence="1" id="KW-0812">Transmembrane</keyword>
<keyword evidence="3" id="KW-1185">Reference proteome</keyword>
<evidence type="ECO:0000256" key="1">
    <source>
        <dbReference type="SAM" id="Phobius"/>
    </source>
</evidence>
<dbReference type="EMBL" id="CP098496">
    <property type="protein sequence ID" value="USA63260.1"/>
    <property type="molecule type" value="Genomic_DNA"/>
</dbReference>
<feature type="transmembrane region" description="Helical" evidence="1">
    <location>
        <begin position="17"/>
        <end position="40"/>
    </location>
</feature>
<protein>
    <submittedName>
        <fullName evidence="2">DUF1622 domain-containing protein</fullName>
    </submittedName>
</protein>
<sequence>MTIIEPASAALDGFVRIAVLSLELVGTVTIVTGAGAAIFLFGSRGRSLGIQAVYQPVRAVLGRSILLGLEFLVAGDILKSLVINPSLSDLMVLAGLILVRTFLSISLGVEINGHWPWQETAMAARRSGVVQASQNVSKGNEQ</sequence>
<proteinExistence type="predicted"/>
<accession>A0ABY4UEU4</accession>
<dbReference type="Proteomes" id="UP001056619">
    <property type="component" value="Plasmid plas2"/>
</dbReference>
<dbReference type="InterPro" id="IPR012427">
    <property type="entry name" value="DUF1622"/>
</dbReference>
<name>A0ABY4UEU4_9SPHN</name>